<evidence type="ECO:0000256" key="7">
    <source>
        <dbReference type="SAM" id="Phobius"/>
    </source>
</evidence>
<feature type="transmembrane region" description="Helical" evidence="7">
    <location>
        <begin position="213"/>
        <end position="234"/>
    </location>
</feature>
<dbReference type="PANTHER" id="PTHR33932:SF4">
    <property type="entry name" value="NA(+)_H(+) ANTIPORTER SUBUNIT B"/>
    <property type="match status" value="1"/>
</dbReference>
<evidence type="ECO:0000256" key="4">
    <source>
        <dbReference type="ARBA" id="ARBA00022692"/>
    </source>
</evidence>
<keyword evidence="3" id="KW-1003">Cell membrane</keyword>
<keyword evidence="5 7" id="KW-1133">Transmembrane helix</keyword>
<reference evidence="10" key="1">
    <citation type="journal article" date="2019" name="Int. J. Syst. Evol. Microbiol.">
        <title>The Global Catalogue of Microorganisms (GCM) 10K type strain sequencing project: providing services to taxonomists for standard genome sequencing and annotation.</title>
        <authorList>
            <consortium name="The Broad Institute Genomics Platform"/>
            <consortium name="The Broad Institute Genome Sequencing Center for Infectious Disease"/>
            <person name="Wu L."/>
            <person name="Ma J."/>
        </authorList>
    </citation>
    <scope>NUCLEOTIDE SEQUENCE [LARGE SCALE GENOMIC DNA]</scope>
    <source>
        <strain evidence="10">JCM 5067</strain>
    </source>
</reference>
<dbReference type="PANTHER" id="PTHR33932">
    <property type="entry name" value="NA(+)/H(+) ANTIPORTER SUBUNIT B"/>
    <property type="match status" value="1"/>
</dbReference>
<sequence length="253" mass="26470">MSRRLRLWVLALGGLGVAALLAAAYLRLPDFGGAVHPYGDRAVEASLARRTSNTIASVNFDQRAFDTLGEETILFASVLGTVVLLRQTRDERQVRPAPEKVAAPVRRYALALLPIALLTGLYVIAHGQLSPGGGFQGGVVVATALHLLYIGADYRALERIRPVGIYEVGDAAGEATYLILGVAGLVGGSAFLANTLLPYGTFNTLASGGTVPLLNAAVGMEVGCAVVVLLARFLDQAVEIEQSTTAGGKDRDA</sequence>
<dbReference type="InterPro" id="IPR007182">
    <property type="entry name" value="MnhB"/>
</dbReference>
<comment type="similarity">
    <text evidence="2">Belongs to the CPA3 antiporters (TC 2.A.63) subunit B family.</text>
</comment>
<feature type="domain" description="Na+/H+ antiporter MnhB subunit-related protein" evidence="8">
    <location>
        <begin position="106"/>
        <end position="227"/>
    </location>
</feature>
<gene>
    <name evidence="9" type="ORF">GCM10010394_18870</name>
</gene>
<keyword evidence="4 7" id="KW-0812">Transmembrane</keyword>
<evidence type="ECO:0000256" key="1">
    <source>
        <dbReference type="ARBA" id="ARBA00004651"/>
    </source>
</evidence>
<keyword evidence="10" id="KW-1185">Reference proteome</keyword>
<dbReference type="Pfam" id="PF04039">
    <property type="entry name" value="MnhB"/>
    <property type="match status" value="1"/>
</dbReference>
<evidence type="ECO:0000256" key="3">
    <source>
        <dbReference type="ARBA" id="ARBA00022475"/>
    </source>
</evidence>
<evidence type="ECO:0000313" key="10">
    <source>
        <dbReference type="Proteomes" id="UP001500668"/>
    </source>
</evidence>
<feature type="transmembrane region" description="Helical" evidence="7">
    <location>
        <begin position="135"/>
        <end position="154"/>
    </location>
</feature>
<keyword evidence="6 7" id="KW-0472">Membrane</keyword>
<feature type="transmembrane region" description="Helical" evidence="7">
    <location>
        <begin position="175"/>
        <end position="193"/>
    </location>
</feature>
<evidence type="ECO:0000256" key="2">
    <source>
        <dbReference type="ARBA" id="ARBA00009425"/>
    </source>
</evidence>
<dbReference type="InterPro" id="IPR050622">
    <property type="entry name" value="CPA3_antiporter_subunitB"/>
</dbReference>
<comment type="caution">
    <text evidence="9">The sequence shown here is derived from an EMBL/GenBank/DDBJ whole genome shotgun (WGS) entry which is preliminary data.</text>
</comment>
<dbReference type="RefSeq" id="WP_344072211.1">
    <property type="nucleotide sequence ID" value="NZ_BAAACA010000009.1"/>
</dbReference>
<organism evidence="9 10">
    <name type="scientific">Streptomyces crystallinus</name>
    <dbReference type="NCBI Taxonomy" id="68191"/>
    <lineage>
        <taxon>Bacteria</taxon>
        <taxon>Bacillati</taxon>
        <taxon>Actinomycetota</taxon>
        <taxon>Actinomycetes</taxon>
        <taxon>Kitasatosporales</taxon>
        <taxon>Streptomycetaceae</taxon>
        <taxon>Streptomyces</taxon>
    </lineage>
</organism>
<feature type="transmembrane region" description="Helical" evidence="7">
    <location>
        <begin position="108"/>
        <end position="129"/>
    </location>
</feature>
<name>A0ABP3QFE4_9ACTN</name>
<evidence type="ECO:0000256" key="6">
    <source>
        <dbReference type="ARBA" id="ARBA00023136"/>
    </source>
</evidence>
<feature type="transmembrane region" description="Helical" evidence="7">
    <location>
        <begin position="72"/>
        <end position="88"/>
    </location>
</feature>
<comment type="subcellular location">
    <subcellularLocation>
        <location evidence="1">Cell membrane</location>
        <topology evidence="1">Multi-pass membrane protein</topology>
    </subcellularLocation>
</comment>
<evidence type="ECO:0000256" key="5">
    <source>
        <dbReference type="ARBA" id="ARBA00022989"/>
    </source>
</evidence>
<accession>A0ABP3QFE4</accession>
<protein>
    <recommendedName>
        <fullName evidence="8">Na+/H+ antiporter MnhB subunit-related protein domain-containing protein</fullName>
    </recommendedName>
</protein>
<evidence type="ECO:0000313" key="9">
    <source>
        <dbReference type="EMBL" id="GAA0589680.1"/>
    </source>
</evidence>
<proteinExistence type="inferred from homology"/>
<dbReference type="Proteomes" id="UP001500668">
    <property type="component" value="Unassembled WGS sequence"/>
</dbReference>
<evidence type="ECO:0000259" key="8">
    <source>
        <dbReference type="Pfam" id="PF04039"/>
    </source>
</evidence>
<dbReference type="EMBL" id="BAAACA010000009">
    <property type="protein sequence ID" value="GAA0589680.1"/>
    <property type="molecule type" value="Genomic_DNA"/>
</dbReference>